<dbReference type="EMBL" id="VIBQ01000010">
    <property type="protein sequence ID" value="KAB8339259.1"/>
    <property type="molecule type" value="Genomic_DNA"/>
</dbReference>
<name>A0A5N6KS32_9ROSI</name>
<evidence type="ECO:0000313" key="1">
    <source>
        <dbReference type="EMBL" id="KAB8339259.1"/>
    </source>
</evidence>
<protein>
    <submittedName>
        <fullName evidence="1">Uncharacterized protein</fullName>
    </submittedName>
</protein>
<evidence type="ECO:0000313" key="2">
    <source>
        <dbReference type="Proteomes" id="UP000327013"/>
    </source>
</evidence>
<comment type="caution">
    <text evidence="1">The sequence shown here is derived from an EMBL/GenBank/DDBJ whole genome shotgun (WGS) entry which is preliminary data.</text>
</comment>
<reference evidence="1 2" key="1">
    <citation type="submission" date="2019-06" db="EMBL/GenBank/DDBJ databases">
        <title>A chromosomal-level reference genome of Carpinus fangiana (Coryloideae, Betulaceae).</title>
        <authorList>
            <person name="Yang X."/>
            <person name="Wang Z."/>
            <person name="Zhang L."/>
            <person name="Hao G."/>
            <person name="Liu J."/>
            <person name="Yang Y."/>
        </authorList>
    </citation>
    <scope>NUCLEOTIDE SEQUENCE [LARGE SCALE GENOMIC DNA]</scope>
    <source>
        <strain evidence="1">Cfa_2016G</strain>
        <tissue evidence="1">Leaf</tissue>
    </source>
</reference>
<gene>
    <name evidence="1" type="ORF">FH972_022192</name>
</gene>
<sequence>MTRNLPLQAVARLVAVSGCAYCPTASSTAAASWCDMPNQRSQRATNTWLSNPGPRSRRLALVMLVLEGCAPACMRPRSAPSNFPTQSKRLTRPLSPENVMCTKLPSGAASSQSCHCDV</sequence>
<keyword evidence="2" id="KW-1185">Reference proteome</keyword>
<organism evidence="1 2">
    <name type="scientific">Carpinus fangiana</name>
    <dbReference type="NCBI Taxonomy" id="176857"/>
    <lineage>
        <taxon>Eukaryota</taxon>
        <taxon>Viridiplantae</taxon>
        <taxon>Streptophyta</taxon>
        <taxon>Embryophyta</taxon>
        <taxon>Tracheophyta</taxon>
        <taxon>Spermatophyta</taxon>
        <taxon>Magnoliopsida</taxon>
        <taxon>eudicotyledons</taxon>
        <taxon>Gunneridae</taxon>
        <taxon>Pentapetalae</taxon>
        <taxon>rosids</taxon>
        <taxon>fabids</taxon>
        <taxon>Fagales</taxon>
        <taxon>Betulaceae</taxon>
        <taxon>Carpinus</taxon>
    </lineage>
</organism>
<dbReference type="Proteomes" id="UP000327013">
    <property type="component" value="Unassembled WGS sequence"/>
</dbReference>
<dbReference type="AlphaFoldDB" id="A0A5N6KS32"/>
<accession>A0A5N6KS32</accession>
<proteinExistence type="predicted"/>